<name>A0ABR7LBN6_9PSEU</name>
<keyword evidence="12" id="KW-1185">Reference proteome</keyword>
<dbReference type="GO" id="GO:0016301">
    <property type="term" value="F:kinase activity"/>
    <property type="evidence" value="ECO:0007669"/>
    <property type="project" value="UniProtKB-KW"/>
</dbReference>
<keyword evidence="4" id="KW-0808">Transferase</keyword>
<keyword evidence="9" id="KW-0472">Membrane</keyword>
<dbReference type="Gene3D" id="3.30.565.10">
    <property type="entry name" value="Histidine kinase-like ATPase, C-terminal domain"/>
    <property type="match status" value="1"/>
</dbReference>
<dbReference type="PANTHER" id="PTHR24421:SF10">
    <property type="entry name" value="NITRATE_NITRITE SENSOR PROTEIN NARQ"/>
    <property type="match status" value="1"/>
</dbReference>
<sequence length="396" mass="41935">MPPTGRARTSLLSRTPPALVDGVLLGVCALDVWFMFHFADGEPIDVAVLAVAIIAVLGVPLRRRWPFVAFLIAVPATLMAGAQATTAITLYAVAVRSRNRPVLACCTAVVAVCLVLPWPWVAGEVFDGTTLAGLGYAVSWAGAIVFLGQFVQTRRDLSARLVEIGEAREHERELVAQTVLARERAQLAREMHDVVSHQVSLIAVQAGALRMSVPDPVVGDAAETIRLLSVSTLDELRHMVAVLRASGTSITELAPQPTLADLRPLVANSGIVTRLDGSLPADLAPSLQRAVYRTVQEALTNARKHAPGATATVQVWHDDTHLGATITNTAPTRPALALPSDKHGLVGLRERAELLDGTVTAGPTAAGGFEVRLRLGYGKPIPCPAAVEPTTGGEHR</sequence>
<dbReference type="CDD" id="cd16917">
    <property type="entry name" value="HATPase_UhpB-NarQ-NarX-like"/>
    <property type="match status" value="1"/>
</dbReference>
<reference evidence="11 12" key="1">
    <citation type="submission" date="2020-06" db="EMBL/GenBank/DDBJ databases">
        <title>Actinokineospora xiongansis sp. nov., isolated from soil of Baiyangdian.</title>
        <authorList>
            <person name="Zhang X."/>
        </authorList>
    </citation>
    <scope>NUCLEOTIDE SEQUENCE [LARGE SCALE GENOMIC DNA]</scope>
    <source>
        <strain evidence="11 12">HBU206404</strain>
    </source>
</reference>
<keyword evidence="9" id="KW-0812">Transmembrane</keyword>
<keyword evidence="5" id="KW-0547">Nucleotide-binding</keyword>
<organism evidence="11 12">
    <name type="scientific">Actinokineospora xionganensis</name>
    <dbReference type="NCBI Taxonomy" id="2684470"/>
    <lineage>
        <taxon>Bacteria</taxon>
        <taxon>Bacillati</taxon>
        <taxon>Actinomycetota</taxon>
        <taxon>Actinomycetes</taxon>
        <taxon>Pseudonocardiales</taxon>
        <taxon>Pseudonocardiaceae</taxon>
        <taxon>Actinokineospora</taxon>
    </lineage>
</organism>
<comment type="catalytic activity">
    <reaction evidence="1">
        <text>ATP + protein L-histidine = ADP + protein N-phospho-L-histidine.</text>
        <dbReference type="EC" id="2.7.13.3"/>
    </reaction>
</comment>
<evidence type="ECO:0000256" key="9">
    <source>
        <dbReference type="SAM" id="Phobius"/>
    </source>
</evidence>
<feature type="transmembrane region" description="Helical" evidence="9">
    <location>
        <begin position="67"/>
        <end position="94"/>
    </location>
</feature>
<keyword evidence="3" id="KW-0597">Phosphoprotein</keyword>
<dbReference type="Gene3D" id="1.20.5.1930">
    <property type="match status" value="1"/>
</dbReference>
<evidence type="ECO:0000313" key="12">
    <source>
        <dbReference type="Proteomes" id="UP000734823"/>
    </source>
</evidence>
<evidence type="ECO:0000256" key="2">
    <source>
        <dbReference type="ARBA" id="ARBA00012438"/>
    </source>
</evidence>
<dbReference type="RefSeq" id="WP_187222830.1">
    <property type="nucleotide sequence ID" value="NZ_JABVED010000012.1"/>
</dbReference>
<evidence type="ECO:0000256" key="3">
    <source>
        <dbReference type="ARBA" id="ARBA00022553"/>
    </source>
</evidence>
<protein>
    <recommendedName>
        <fullName evidence="2">histidine kinase</fullName>
        <ecNumber evidence="2">2.7.13.3</ecNumber>
    </recommendedName>
</protein>
<evidence type="ECO:0000313" key="11">
    <source>
        <dbReference type="EMBL" id="MBC6449796.1"/>
    </source>
</evidence>
<dbReference type="EMBL" id="JABVED010000012">
    <property type="protein sequence ID" value="MBC6449796.1"/>
    <property type="molecule type" value="Genomic_DNA"/>
</dbReference>
<keyword evidence="9" id="KW-1133">Transmembrane helix</keyword>
<evidence type="ECO:0000256" key="1">
    <source>
        <dbReference type="ARBA" id="ARBA00000085"/>
    </source>
</evidence>
<dbReference type="PANTHER" id="PTHR24421">
    <property type="entry name" value="NITRATE/NITRITE SENSOR PROTEIN NARX-RELATED"/>
    <property type="match status" value="1"/>
</dbReference>
<dbReference type="Proteomes" id="UP000734823">
    <property type="component" value="Unassembled WGS sequence"/>
</dbReference>
<keyword evidence="6 11" id="KW-0418">Kinase</keyword>
<feature type="domain" description="Signal transduction histidine kinase subgroup 3 dimerisation and phosphoacceptor" evidence="10">
    <location>
        <begin position="183"/>
        <end position="246"/>
    </location>
</feature>
<feature type="transmembrane region" description="Helical" evidence="9">
    <location>
        <begin position="18"/>
        <end position="36"/>
    </location>
</feature>
<dbReference type="EC" id="2.7.13.3" evidence="2"/>
<accession>A0ABR7LBN6</accession>
<dbReference type="Pfam" id="PF07730">
    <property type="entry name" value="HisKA_3"/>
    <property type="match status" value="1"/>
</dbReference>
<dbReference type="InterPro" id="IPR036890">
    <property type="entry name" value="HATPase_C_sf"/>
</dbReference>
<comment type="caution">
    <text evidence="11">The sequence shown here is derived from an EMBL/GenBank/DDBJ whole genome shotgun (WGS) entry which is preliminary data.</text>
</comment>
<evidence type="ECO:0000256" key="6">
    <source>
        <dbReference type="ARBA" id="ARBA00022777"/>
    </source>
</evidence>
<dbReference type="InterPro" id="IPR011712">
    <property type="entry name" value="Sig_transdc_His_kin_sub3_dim/P"/>
</dbReference>
<proteinExistence type="predicted"/>
<keyword evidence="7" id="KW-0067">ATP-binding</keyword>
<feature type="transmembrane region" description="Helical" evidence="9">
    <location>
        <begin position="43"/>
        <end position="61"/>
    </location>
</feature>
<evidence type="ECO:0000256" key="8">
    <source>
        <dbReference type="ARBA" id="ARBA00023012"/>
    </source>
</evidence>
<feature type="transmembrane region" description="Helical" evidence="9">
    <location>
        <begin position="133"/>
        <end position="151"/>
    </location>
</feature>
<evidence type="ECO:0000259" key="10">
    <source>
        <dbReference type="Pfam" id="PF07730"/>
    </source>
</evidence>
<gene>
    <name evidence="11" type="ORF">GPZ80_21795</name>
</gene>
<evidence type="ECO:0000256" key="7">
    <source>
        <dbReference type="ARBA" id="ARBA00022840"/>
    </source>
</evidence>
<feature type="transmembrane region" description="Helical" evidence="9">
    <location>
        <begin position="101"/>
        <end position="121"/>
    </location>
</feature>
<dbReference type="InterPro" id="IPR050482">
    <property type="entry name" value="Sensor_HK_TwoCompSys"/>
</dbReference>
<evidence type="ECO:0000256" key="4">
    <source>
        <dbReference type="ARBA" id="ARBA00022679"/>
    </source>
</evidence>
<dbReference type="SUPFAM" id="SSF55874">
    <property type="entry name" value="ATPase domain of HSP90 chaperone/DNA topoisomerase II/histidine kinase"/>
    <property type="match status" value="1"/>
</dbReference>
<evidence type="ECO:0000256" key="5">
    <source>
        <dbReference type="ARBA" id="ARBA00022741"/>
    </source>
</evidence>
<keyword evidence="8" id="KW-0902">Two-component regulatory system</keyword>